<protein>
    <submittedName>
        <fullName evidence="1">Uncharacterized protein</fullName>
    </submittedName>
</protein>
<name>A0A6C2CFB9_9RHOO</name>
<gene>
    <name evidence="1" type="ORF">ETQ85_23170</name>
</gene>
<comment type="caution">
    <text evidence="1">The sequence shown here is derived from an EMBL/GenBank/DDBJ whole genome shotgun (WGS) entry which is preliminary data.</text>
</comment>
<evidence type="ECO:0000313" key="1">
    <source>
        <dbReference type="EMBL" id="TYC52239.1"/>
    </source>
</evidence>
<reference evidence="1 2" key="1">
    <citation type="submission" date="2019-01" db="EMBL/GenBank/DDBJ databases">
        <title>Zoogloea oleivorans genome sequencing and assembly.</title>
        <authorList>
            <person name="Tancsics A."/>
            <person name="Farkas M."/>
            <person name="Kriszt B."/>
            <person name="Maroti G."/>
            <person name="Horvath B."/>
        </authorList>
    </citation>
    <scope>NUCLEOTIDE SEQUENCE [LARGE SCALE GENOMIC DNA]</scope>
    <source>
        <strain evidence="1 2">Buc</strain>
    </source>
</reference>
<proteinExistence type="predicted"/>
<organism evidence="1 2">
    <name type="scientific">Zoogloea oleivorans</name>
    <dbReference type="NCBI Taxonomy" id="1552750"/>
    <lineage>
        <taxon>Bacteria</taxon>
        <taxon>Pseudomonadati</taxon>
        <taxon>Pseudomonadota</taxon>
        <taxon>Betaproteobacteria</taxon>
        <taxon>Rhodocyclales</taxon>
        <taxon>Zoogloeaceae</taxon>
        <taxon>Zoogloea</taxon>
    </lineage>
</organism>
<dbReference type="EMBL" id="SDKK01000034">
    <property type="protein sequence ID" value="TYC52239.1"/>
    <property type="molecule type" value="Genomic_DNA"/>
</dbReference>
<dbReference type="RefSeq" id="WP_148581419.1">
    <property type="nucleotide sequence ID" value="NZ_SDKK01000034.1"/>
</dbReference>
<dbReference type="AlphaFoldDB" id="A0A6C2CFB9"/>
<sequence length="248" mass="28555">MWFHAVKLQSGLPSAYAIEMALDGELVRKRESDVARPRKWDTYEKGSKVPRDKPGTRNVIDQAEARFPGTAVWFRSPIWRMLKRERLDRRAIEAEMRALSPQVRALLFEAELRGTERELRFKAFEGDDEQKLWEMCNFEALVTTLLLVAQSEEIASKELHEQALQLYLDLQAGLMKTVELAPFYPELFSLIDLRFKHWGYLASNQRIEIVIFWQGYQEALAKRARDAAAAAHEALVTPDGFLTDGDPS</sequence>
<keyword evidence="2" id="KW-1185">Reference proteome</keyword>
<dbReference type="OrthoDB" id="8882859at2"/>
<dbReference type="Proteomes" id="UP000389128">
    <property type="component" value="Unassembled WGS sequence"/>
</dbReference>
<accession>A0A6C2CFB9</accession>
<evidence type="ECO:0000313" key="2">
    <source>
        <dbReference type="Proteomes" id="UP000389128"/>
    </source>
</evidence>